<keyword evidence="10" id="KW-0460">Magnesium</keyword>
<dbReference type="PROSITE" id="PS50879">
    <property type="entry name" value="RNASE_H_1"/>
    <property type="match status" value="1"/>
</dbReference>
<dbReference type="InterPro" id="IPR050092">
    <property type="entry name" value="RNase_H"/>
</dbReference>
<dbReference type="PATRIC" id="fig|1423725.3.peg.1801"/>
<evidence type="ECO:0000256" key="7">
    <source>
        <dbReference type="ARBA" id="ARBA00022723"/>
    </source>
</evidence>
<keyword evidence="13" id="KW-1185">Reference proteome</keyword>
<evidence type="ECO:0000256" key="2">
    <source>
        <dbReference type="ARBA" id="ARBA00001946"/>
    </source>
</evidence>
<dbReference type="EC" id="3.1.26.4" evidence="5"/>
<gene>
    <name evidence="12" type="ORF">FC19_GL001754</name>
</gene>
<dbReference type="GO" id="GO:0003676">
    <property type="term" value="F:nucleic acid binding"/>
    <property type="evidence" value="ECO:0007669"/>
    <property type="project" value="InterPro"/>
</dbReference>
<dbReference type="CDD" id="cd09278">
    <property type="entry name" value="RNase_HI_prokaryote_like"/>
    <property type="match status" value="1"/>
</dbReference>
<dbReference type="EMBL" id="AYZD01000023">
    <property type="protein sequence ID" value="KRM95617.1"/>
    <property type="molecule type" value="Genomic_DNA"/>
</dbReference>
<dbReference type="Gene3D" id="3.30.420.10">
    <property type="entry name" value="Ribonuclease H-like superfamily/Ribonuclease H"/>
    <property type="match status" value="1"/>
</dbReference>
<dbReference type="InterPro" id="IPR022892">
    <property type="entry name" value="RNaseHI"/>
</dbReference>
<dbReference type="PANTHER" id="PTHR10642:SF26">
    <property type="entry name" value="RIBONUCLEASE H1"/>
    <property type="match status" value="1"/>
</dbReference>
<evidence type="ECO:0000313" key="12">
    <source>
        <dbReference type="EMBL" id="KRM95617.1"/>
    </source>
</evidence>
<dbReference type="SUPFAM" id="SSF53098">
    <property type="entry name" value="Ribonuclease H-like"/>
    <property type="match status" value="1"/>
</dbReference>
<keyword evidence="9" id="KW-0378">Hydrolase</keyword>
<comment type="subunit">
    <text evidence="4">Monomer.</text>
</comment>
<evidence type="ECO:0000256" key="8">
    <source>
        <dbReference type="ARBA" id="ARBA00022759"/>
    </source>
</evidence>
<dbReference type="Proteomes" id="UP000051015">
    <property type="component" value="Unassembled WGS sequence"/>
</dbReference>
<organism evidence="12 13">
    <name type="scientific">Liquorilactobacillus aquaticus DSM 21051</name>
    <dbReference type="NCBI Taxonomy" id="1423725"/>
    <lineage>
        <taxon>Bacteria</taxon>
        <taxon>Bacillati</taxon>
        <taxon>Bacillota</taxon>
        <taxon>Bacilli</taxon>
        <taxon>Lactobacillales</taxon>
        <taxon>Lactobacillaceae</taxon>
        <taxon>Liquorilactobacillus</taxon>
    </lineage>
</organism>
<evidence type="ECO:0000313" key="13">
    <source>
        <dbReference type="Proteomes" id="UP000051015"/>
    </source>
</evidence>
<proteinExistence type="inferred from homology"/>
<sequence>MTTTAESYAATDSDHKRESKIHTATADVLLWTDGGSRNHGNKLGQHVKKDDKAAWAFLIKMNEEKIYRSGGEFGATNNRMEVMALLRALAYLLEHDLQSGSILATLDSKYVLDAIQKKWIYSWKKRGWKTSNGADVANKELWMELVTILPHFPHLAFQWTKGHQKNEGNVFVDQLLNQTMDRMD</sequence>
<evidence type="ECO:0000256" key="6">
    <source>
        <dbReference type="ARBA" id="ARBA00022722"/>
    </source>
</evidence>
<name>A0A0R2CUY8_9LACO</name>
<dbReference type="Pfam" id="PF00075">
    <property type="entry name" value="RNase_H"/>
    <property type="match status" value="1"/>
</dbReference>
<dbReference type="RefSeq" id="WP_235809352.1">
    <property type="nucleotide sequence ID" value="NZ_AYZD01000023.1"/>
</dbReference>
<dbReference type="STRING" id="1423725.FC19_GL001754"/>
<comment type="caution">
    <text evidence="12">The sequence shown here is derived from an EMBL/GenBank/DDBJ whole genome shotgun (WGS) entry which is preliminary data.</text>
</comment>
<dbReference type="InterPro" id="IPR002156">
    <property type="entry name" value="RNaseH_domain"/>
</dbReference>
<accession>A0A0R2CUY8</accession>
<keyword evidence="8" id="KW-0255">Endonuclease</keyword>
<evidence type="ECO:0000256" key="9">
    <source>
        <dbReference type="ARBA" id="ARBA00022801"/>
    </source>
</evidence>
<evidence type="ECO:0000256" key="10">
    <source>
        <dbReference type="ARBA" id="ARBA00022842"/>
    </source>
</evidence>
<dbReference type="InterPro" id="IPR036397">
    <property type="entry name" value="RNaseH_sf"/>
</dbReference>
<evidence type="ECO:0000256" key="4">
    <source>
        <dbReference type="ARBA" id="ARBA00011245"/>
    </source>
</evidence>
<dbReference type="GO" id="GO:0046872">
    <property type="term" value="F:metal ion binding"/>
    <property type="evidence" value="ECO:0007669"/>
    <property type="project" value="UniProtKB-KW"/>
</dbReference>
<comment type="catalytic activity">
    <reaction evidence="1">
        <text>Endonucleolytic cleavage to 5'-phosphomonoester.</text>
        <dbReference type="EC" id="3.1.26.4"/>
    </reaction>
</comment>
<dbReference type="PANTHER" id="PTHR10642">
    <property type="entry name" value="RIBONUCLEASE H1"/>
    <property type="match status" value="1"/>
</dbReference>
<evidence type="ECO:0000256" key="3">
    <source>
        <dbReference type="ARBA" id="ARBA00005300"/>
    </source>
</evidence>
<evidence type="ECO:0000256" key="1">
    <source>
        <dbReference type="ARBA" id="ARBA00000077"/>
    </source>
</evidence>
<feature type="domain" description="RNase H type-1" evidence="11">
    <location>
        <begin position="24"/>
        <end position="181"/>
    </location>
</feature>
<comment type="cofactor">
    <cofactor evidence="2">
        <name>Mg(2+)</name>
        <dbReference type="ChEBI" id="CHEBI:18420"/>
    </cofactor>
</comment>
<reference evidence="12 13" key="1">
    <citation type="journal article" date="2015" name="Genome Announc.">
        <title>Expanding the biotechnology potential of lactobacilli through comparative genomics of 213 strains and associated genera.</title>
        <authorList>
            <person name="Sun Z."/>
            <person name="Harris H.M."/>
            <person name="McCann A."/>
            <person name="Guo C."/>
            <person name="Argimon S."/>
            <person name="Zhang W."/>
            <person name="Yang X."/>
            <person name="Jeffery I.B."/>
            <person name="Cooney J.C."/>
            <person name="Kagawa T.F."/>
            <person name="Liu W."/>
            <person name="Song Y."/>
            <person name="Salvetti E."/>
            <person name="Wrobel A."/>
            <person name="Rasinkangas P."/>
            <person name="Parkhill J."/>
            <person name="Rea M.C."/>
            <person name="O'Sullivan O."/>
            <person name="Ritari J."/>
            <person name="Douillard F.P."/>
            <person name="Paul Ross R."/>
            <person name="Yang R."/>
            <person name="Briner A.E."/>
            <person name="Felis G.E."/>
            <person name="de Vos W.M."/>
            <person name="Barrangou R."/>
            <person name="Klaenhammer T.R."/>
            <person name="Caufield P.W."/>
            <person name="Cui Y."/>
            <person name="Zhang H."/>
            <person name="O'Toole P.W."/>
        </authorList>
    </citation>
    <scope>NUCLEOTIDE SEQUENCE [LARGE SCALE GENOMIC DNA]</scope>
    <source>
        <strain evidence="12 13">DSM 21051</strain>
    </source>
</reference>
<keyword evidence="6" id="KW-0540">Nuclease</keyword>
<dbReference type="InterPro" id="IPR012337">
    <property type="entry name" value="RNaseH-like_sf"/>
</dbReference>
<dbReference type="GO" id="GO:0004523">
    <property type="term" value="F:RNA-DNA hybrid ribonuclease activity"/>
    <property type="evidence" value="ECO:0007669"/>
    <property type="project" value="UniProtKB-EC"/>
</dbReference>
<dbReference type="AlphaFoldDB" id="A0A0R2CUY8"/>
<dbReference type="GO" id="GO:0043137">
    <property type="term" value="P:DNA replication, removal of RNA primer"/>
    <property type="evidence" value="ECO:0007669"/>
    <property type="project" value="TreeGrafter"/>
</dbReference>
<comment type="similarity">
    <text evidence="3">Belongs to the RNase H family.</text>
</comment>
<keyword evidence="7" id="KW-0479">Metal-binding</keyword>
<protein>
    <recommendedName>
        <fullName evidence="5">ribonuclease H</fullName>
        <ecNumber evidence="5">3.1.26.4</ecNumber>
    </recommendedName>
</protein>
<evidence type="ECO:0000256" key="5">
    <source>
        <dbReference type="ARBA" id="ARBA00012180"/>
    </source>
</evidence>
<evidence type="ECO:0000259" key="11">
    <source>
        <dbReference type="PROSITE" id="PS50879"/>
    </source>
</evidence>